<feature type="region of interest" description="Disordered" evidence="1">
    <location>
        <begin position="64"/>
        <end position="129"/>
    </location>
</feature>
<dbReference type="RefSeq" id="WP_220166552.1">
    <property type="nucleotide sequence ID" value="NZ_JAIBOA010000007.1"/>
</dbReference>
<evidence type="ECO:0000256" key="1">
    <source>
        <dbReference type="SAM" id="MobiDB-lite"/>
    </source>
</evidence>
<evidence type="ECO:0000313" key="4">
    <source>
        <dbReference type="EMBL" id="MBW8483365.1"/>
    </source>
</evidence>
<dbReference type="InterPro" id="IPR006311">
    <property type="entry name" value="TAT_signal"/>
</dbReference>
<keyword evidence="2" id="KW-1133">Transmembrane helix</keyword>
<proteinExistence type="predicted"/>
<name>A0ABS7FSH1_9ACTN</name>
<feature type="compositionally biased region" description="Basic residues" evidence="1">
    <location>
        <begin position="90"/>
        <end position="101"/>
    </location>
</feature>
<reference evidence="4 5" key="1">
    <citation type="submission" date="2021-07" db="EMBL/GenBank/DDBJ databases">
        <title>Actinomadura sp. PM05-2 isolated from lichen.</title>
        <authorList>
            <person name="Somphong A."/>
            <person name="Phongsopitanun W."/>
            <person name="Tanasupawat S."/>
            <person name="Peongsungnone V."/>
        </authorList>
    </citation>
    <scope>NUCLEOTIDE SEQUENCE [LARGE SCALE GENOMIC DNA]</scope>
    <source>
        <strain evidence="4 5">PM05-2</strain>
    </source>
</reference>
<comment type="caution">
    <text evidence="4">The sequence shown here is derived from an EMBL/GenBank/DDBJ whole genome shotgun (WGS) entry which is preliminary data.</text>
</comment>
<feature type="signal peptide" evidence="3">
    <location>
        <begin position="1"/>
        <end position="35"/>
    </location>
</feature>
<protein>
    <submittedName>
        <fullName evidence="4">Uncharacterized protein</fullName>
    </submittedName>
</protein>
<feature type="compositionally biased region" description="Pro residues" evidence="1">
    <location>
        <begin position="71"/>
        <end position="81"/>
    </location>
</feature>
<evidence type="ECO:0000256" key="2">
    <source>
        <dbReference type="SAM" id="Phobius"/>
    </source>
</evidence>
<dbReference type="PROSITE" id="PS51318">
    <property type="entry name" value="TAT"/>
    <property type="match status" value="1"/>
</dbReference>
<feature type="compositionally biased region" description="Polar residues" evidence="1">
    <location>
        <begin position="115"/>
        <end position="129"/>
    </location>
</feature>
<sequence length="226" mass="23082">MPQQRRRFRRFGTTATAVSAGTLALVFLGAPPVYAASAAAPKTCAKGTDPATTIENWKCQWNNWQDSVKPKPTPTPTPKPAPSKTAKPVKTVKPKPVKRTAPKGGSGGTRVSVPSGASLSSGATAQSVSGGLSPYVANPQTAPQLPGVLPAPQVAAGPGSAQQTTALLAAAPQTRLMSPVSATERQNRQTLWVAAASAAAGAAAALNLSVLGRRLGRPQARGRGRR</sequence>
<dbReference type="Proteomes" id="UP000774570">
    <property type="component" value="Unassembled WGS sequence"/>
</dbReference>
<gene>
    <name evidence="4" type="ORF">K1Y72_13350</name>
</gene>
<keyword evidence="2" id="KW-0472">Membrane</keyword>
<feature type="chain" id="PRO_5047291673" evidence="3">
    <location>
        <begin position="36"/>
        <end position="226"/>
    </location>
</feature>
<keyword evidence="5" id="KW-1185">Reference proteome</keyword>
<evidence type="ECO:0000313" key="5">
    <source>
        <dbReference type="Proteomes" id="UP000774570"/>
    </source>
</evidence>
<organism evidence="4 5">
    <name type="scientific">Actinomadura parmotrematis</name>
    <dbReference type="NCBI Taxonomy" id="2864039"/>
    <lineage>
        <taxon>Bacteria</taxon>
        <taxon>Bacillati</taxon>
        <taxon>Actinomycetota</taxon>
        <taxon>Actinomycetes</taxon>
        <taxon>Streptosporangiales</taxon>
        <taxon>Thermomonosporaceae</taxon>
        <taxon>Actinomadura</taxon>
    </lineage>
</organism>
<dbReference type="EMBL" id="JAIBOA010000007">
    <property type="protein sequence ID" value="MBW8483365.1"/>
    <property type="molecule type" value="Genomic_DNA"/>
</dbReference>
<evidence type="ECO:0000256" key="3">
    <source>
        <dbReference type="SAM" id="SignalP"/>
    </source>
</evidence>
<accession>A0ABS7FSH1</accession>
<keyword evidence="3" id="KW-0732">Signal</keyword>
<keyword evidence="2" id="KW-0812">Transmembrane</keyword>
<feature type="transmembrane region" description="Helical" evidence="2">
    <location>
        <begin position="191"/>
        <end position="211"/>
    </location>
</feature>